<dbReference type="Proteomes" id="UP000028545">
    <property type="component" value="Unassembled WGS sequence"/>
</dbReference>
<dbReference type="HOGENOM" id="CLU_010107_0_0_1"/>
<comment type="caution">
    <text evidence="4">The sequence shown here is derived from an EMBL/GenBank/DDBJ whole genome shotgun (WGS) entry which is preliminary data.</text>
</comment>
<accession>A0A084G1Q2</accession>
<keyword evidence="1" id="KW-0728">SH3 domain</keyword>
<dbReference type="OMA" id="WSGTNAK"/>
<feature type="compositionally biased region" description="Polar residues" evidence="2">
    <location>
        <begin position="328"/>
        <end position="345"/>
    </location>
</feature>
<feature type="region of interest" description="Disordered" evidence="2">
    <location>
        <begin position="264"/>
        <end position="301"/>
    </location>
</feature>
<dbReference type="InterPro" id="IPR036028">
    <property type="entry name" value="SH3-like_dom_sf"/>
</dbReference>
<keyword evidence="5" id="KW-1185">Reference proteome</keyword>
<feature type="compositionally biased region" description="Polar residues" evidence="2">
    <location>
        <begin position="352"/>
        <end position="367"/>
    </location>
</feature>
<dbReference type="Pfam" id="PF14604">
    <property type="entry name" value="SH3_9"/>
    <property type="match status" value="1"/>
</dbReference>
<gene>
    <name evidence="4" type="ORF">SAPIO_CDS7354</name>
</gene>
<evidence type="ECO:0000313" key="5">
    <source>
        <dbReference type="Proteomes" id="UP000028545"/>
    </source>
</evidence>
<sequence>MDLVNDLVLTPFKEIVEKGKTARENAADDHPAMHKASQALVREGERALKKIEPLCKKHVEEYGSNFLDALKENDEIAQYRADLNDLLWEFDDFIEIDEFDPEKFSELQAMSRKAAPRIYDIIMRMRLEPVPKDENTVQTPISEKEDARATIPTPPPSAIGFAPPPPPIPVNTALKRGRSAASAPSAPTTPLPTPPPRRSLPTPITSDRVQIPVPPLPPNLNPWDVKTKPPMNHIAQAIKNGVQVPERRRPIVTNSSEIVLPLMTDNISKRESQRSSQALSPTDSQYSFQPPNESPTLGTALPAIPLHGRARVMGFPPSVNRVVTQSIPEHSPVNGNMHHTPQTQAWDKPSHLSLSSNADLPRQQSVDSFRSSYGAASSSGGDSRASALSANDGSSIGSPILGQAGAPVTPATPRDSAVESLPVITQDDDGLIPVETEGPNSKPALPGIARRDTSVTLASSFYQLKGFCEGAKEVLRGELGVKKVKKPSFSGSQLTAKCTHCFYELDWKEIEMDINHSADANFAIGKVGFRIRFLQKSHLATRRADEPLYACVFCIQEGRTPHDGDATVFFSQKELCEHISRHPRPLPNVPGVTVVEEATIPPAIRSSYDLHLKGEVEESIVDEKLAEIYKLPVATAKEMVKKMYGMRLLHDRTPAFELAPGARIVGVSFPDKYHGEWCMGYHDGRYASFPFEVAKLEAPPPHELRMGGTSNVKGVAKWKFNTKDKGKAEWLKFEKGDVISNISWSEWDHWCWSGTNAKGKWGIFPKSHIDLTSVREGDDGSDRSSIISGGTTKTRVLGRFSSRRSDTRSDTRPDTPSAKSFGPALAGFHA</sequence>
<feature type="compositionally biased region" description="Pro residues" evidence="2">
    <location>
        <begin position="187"/>
        <end position="198"/>
    </location>
</feature>
<dbReference type="SUPFAM" id="SSF50044">
    <property type="entry name" value="SH3-domain"/>
    <property type="match status" value="1"/>
</dbReference>
<evidence type="ECO:0000259" key="3">
    <source>
        <dbReference type="Pfam" id="PF14604"/>
    </source>
</evidence>
<proteinExistence type="predicted"/>
<feature type="compositionally biased region" description="Low complexity" evidence="2">
    <location>
        <begin position="368"/>
        <end position="390"/>
    </location>
</feature>
<evidence type="ECO:0000256" key="1">
    <source>
        <dbReference type="ARBA" id="ARBA00022443"/>
    </source>
</evidence>
<dbReference type="CDD" id="cd00174">
    <property type="entry name" value="SH3"/>
    <property type="match status" value="1"/>
</dbReference>
<dbReference type="InterPro" id="IPR001452">
    <property type="entry name" value="SH3_domain"/>
</dbReference>
<name>A0A084G1Q2_PSEDA</name>
<organism evidence="4 5">
    <name type="scientific">Pseudallescheria apiosperma</name>
    <name type="common">Scedosporium apiospermum</name>
    <dbReference type="NCBI Taxonomy" id="563466"/>
    <lineage>
        <taxon>Eukaryota</taxon>
        <taxon>Fungi</taxon>
        <taxon>Dikarya</taxon>
        <taxon>Ascomycota</taxon>
        <taxon>Pezizomycotina</taxon>
        <taxon>Sordariomycetes</taxon>
        <taxon>Hypocreomycetidae</taxon>
        <taxon>Microascales</taxon>
        <taxon>Microascaceae</taxon>
        <taxon>Scedosporium</taxon>
    </lineage>
</organism>
<dbReference type="Gene3D" id="2.30.30.40">
    <property type="entry name" value="SH3 Domains"/>
    <property type="match status" value="1"/>
</dbReference>
<dbReference type="VEuPathDB" id="FungiDB:SAPIO_CDS7354"/>
<dbReference type="OrthoDB" id="5243589at2759"/>
<protein>
    <recommendedName>
        <fullName evidence="3">SH3 domain-containing protein</fullName>
    </recommendedName>
</protein>
<dbReference type="KEGG" id="sapo:SAPIO_CDS7354"/>
<evidence type="ECO:0000313" key="4">
    <source>
        <dbReference type="EMBL" id="KEZ41264.1"/>
    </source>
</evidence>
<reference evidence="4 5" key="1">
    <citation type="journal article" date="2014" name="Genome Announc.">
        <title>Draft genome sequence of the pathogenic fungus Scedosporium apiospermum.</title>
        <authorList>
            <person name="Vandeputte P."/>
            <person name="Ghamrawi S."/>
            <person name="Rechenmann M."/>
            <person name="Iltis A."/>
            <person name="Giraud S."/>
            <person name="Fleury M."/>
            <person name="Thornton C."/>
            <person name="Delhaes L."/>
            <person name="Meyer W."/>
            <person name="Papon N."/>
            <person name="Bouchara J.P."/>
        </authorList>
    </citation>
    <scope>NUCLEOTIDE SEQUENCE [LARGE SCALE GENOMIC DNA]</scope>
    <source>
        <strain evidence="4 5">IHEM 14462</strain>
    </source>
</reference>
<dbReference type="GeneID" id="27726426"/>
<feature type="region of interest" description="Disordered" evidence="2">
    <location>
        <begin position="328"/>
        <end position="421"/>
    </location>
</feature>
<evidence type="ECO:0000256" key="2">
    <source>
        <dbReference type="SAM" id="MobiDB-lite"/>
    </source>
</evidence>
<dbReference type="RefSeq" id="XP_016641063.1">
    <property type="nucleotide sequence ID" value="XM_016789236.1"/>
</dbReference>
<feature type="domain" description="SH3" evidence="3">
    <location>
        <begin position="716"/>
        <end position="769"/>
    </location>
</feature>
<feature type="region of interest" description="Disordered" evidence="2">
    <location>
        <begin position="155"/>
        <end position="215"/>
    </location>
</feature>
<feature type="compositionally biased region" description="Pro residues" evidence="2">
    <location>
        <begin position="155"/>
        <end position="169"/>
    </location>
</feature>
<feature type="compositionally biased region" description="Polar residues" evidence="2">
    <location>
        <begin position="274"/>
        <end position="297"/>
    </location>
</feature>
<feature type="compositionally biased region" description="Basic and acidic residues" evidence="2">
    <location>
        <begin position="803"/>
        <end position="813"/>
    </location>
</feature>
<feature type="region of interest" description="Disordered" evidence="2">
    <location>
        <begin position="797"/>
        <end position="830"/>
    </location>
</feature>
<dbReference type="EMBL" id="JOWA01000110">
    <property type="protein sequence ID" value="KEZ41264.1"/>
    <property type="molecule type" value="Genomic_DNA"/>
</dbReference>
<dbReference type="AlphaFoldDB" id="A0A084G1Q2"/>